<protein>
    <submittedName>
        <fullName evidence="1">Uncharacterized protein</fullName>
    </submittedName>
</protein>
<organism evidence="1 2">
    <name type="scientific">Sphingomonas alba</name>
    <dbReference type="NCBI Taxonomy" id="2908208"/>
    <lineage>
        <taxon>Bacteria</taxon>
        <taxon>Pseudomonadati</taxon>
        <taxon>Pseudomonadota</taxon>
        <taxon>Alphaproteobacteria</taxon>
        <taxon>Sphingomonadales</taxon>
        <taxon>Sphingomonadaceae</taxon>
        <taxon>Sphingomonas</taxon>
    </lineage>
</organism>
<keyword evidence="2" id="KW-1185">Reference proteome</keyword>
<gene>
    <name evidence="1" type="ORF">LZ536_02445</name>
</gene>
<dbReference type="Proteomes" id="UP001165363">
    <property type="component" value="Unassembled WGS sequence"/>
</dbReference>
<dbReference type="EMBL" id="JAMGBD010000001">
    <property type="protein sequence ID" value="MCL6682760.1"/>
    <property type="molecule type" value="Genomic_DNA"/>
</dbReference>
<accession>A0ABT0RJI5</accession>
<dbReference type="RefSeq" id="WP_249846711.1">
    <property type="nucleotide sequence ID" value="NZ_JAMGBD010000001.1"/>
</dbReference>
<evidence type="ECO:0000313" key="2">
    <source>
        <dbReference type="Proteomes" id="UP001165363"/>
    </source>
</evidence>
<sequence length="130" mass="14358">MTIADFHALESRVAAGEQLTDEFRRLHSLARETIRDGDDVFPWAESFALAFQHRGLFPPLQAAIALVDVALAADETMPIVAPYDSQMKEALSPTERAEMFDYIAKRIGDNRSPQSFSAAADLADYLLDVG</sequence>
<reference evidence="1" key="1">
    <citation type="submission" date="2022-05" db="EMBL/GenBank/DDBJ databases">
        <authorList>
            <person name="Jo J.-H."/>
            <person name="Im W.-T."/>
        </authorList>
    </citation>
    <scope>NUCLEOTIDE SEQUENCE</scope>
    <source>
        <strain evidence="1">SE158</strain>
    </source>
</reference>
<name>A0ABT0RJI5_9SPHN</name>
<proteinExistence type="predicted"/>
<comment type="caution">
    <text evidence="1">The sequence shown here is derived from an EMBL/GenBank/DDBJ whole genome shotgun (WGS) entry which is preliminary data.</text>
</comment>
<evidence type="ECO:0000313" key="1">
    <source>
        <dbReference type="EMBL" id="MCL6682760.1"/>
    </source>
</evidence>